<dbReference type="SUPFAM" id="SSF53474">
    <property type="entry name" value="alpha/beta-Hydrolases"/>
    <property type="match status" value="1"/>
</dbReference>
<organism evidence="4">
    <name type="scientific">Pseudomonas urmiensis</name>
    <dbReference type="NCBI Taxonomy" id="2745493"/>
    <lineage>
        <taxon>Bacteria</taxon>
        <taxon>Pseudomonadati</taxon>
        <taxon>Pseudomonadota</taxon>
        <taxon>Gammaproteobacteria</taxon>
        <taxon>Pseudomonadales</taxon>
        <taxon>Pseudomonadaceae</taxon>
        <taxon>Pseudomonas</taxon>
    </lineage>
</organism>
<dbReference type="InterPro" id="IPR029058">
    <property type="entry name" value="AB_hydrolase_fold"/>
</dbReference>
<comment type="caution">
    <text evidence="4">The sequence shown here is derived from an EMBL/GenBank/DDBJ whole genome shotgun (WGS) entry which is preliminary data.</text>
</comment>
<sequence length="318" mass="34777">MSLNPDLAAYLKLVEEGRTTGKVLPMHALTPDQAREQFEQSSALMAPKAEEPEQIDNLTLLARDGHALQARLYRPPEADPHLLGAAVMYLHGGGYVVGSLDSHDALCWNLAQEAGVPVLSVGYRLAPQWRFPTAVDDALDGWRWLVDNAAELGIERNRLAVMGDSVGASLATVLASQLAEQAQLPAPRLQVLVYPVTDASRSRASTQRYASGYLLEQQTLEWFYRQYARQPADRLDPRFSPLLGAVSPQAAPALLLVAECDPLHDEGVAYARHLEEGGVPVSLQVMAGVTHDFMRMGLIIEEAEEGLALVVEALRERL</sequence>
<dbReference type="InterPro" id="IPR013094">
    <property type="entry name" value="AB_hydrolase_3"/>
</dbReference>
<evidence type="ECO:0000313" key="6">
    <source>
        <dbReference type="EMBL" id="MFK5733603.1"/>
    </source>
</evidence>
<protein>
    <submittedName>
        <fullName evidence="4">Alpha/beta hydrolase</fullName>
    </submittedName>
</protein>
<reference evidence="6 7" key="1">
    <citation type="journal article" date="2012" name="Plant Soil">
        <title>Screening of plant growth-promoting traits in arsenic-resistant bacteria isolated from the rhizosphere of soybean plants from Argentinean agricultural soil.</title>
        <authorList>
            <person name="Wevar Oller A.L."/>
            <person name="Talano M.A."/>
            <person name="Agostini E."/>
        </authorList>
    </citation>
    <scope>NUCLEOTIDE SEQUENCE [LARGE SCALE GENOMIC DNA]</scope>
    <source>
        <strain evidence="6 7">AW4</strain>
    </source>
</reference>
<proteinExistence type="inferred from homology"/>
<dbReference type="InterPro" id="IPR002168">
    <property type="entry name" value="Lipase_GDXG_HIS_AS"/>
</dbReference>
<name>A0A923G0N2_9PSED</name>
<dbReference type="EMBL" id="JABWRE020000001">
    <property type="protein sequence ID" value="MBV4535271.1"/>
    <property type="molecule type" value="Genomic_DNA"/>
</dbReference>
<reference evidence="4" key="3">
    <citation type="submission" date="2020-07" db="EMBL/GenBank/DDBJ databases">
        <authorList>
            <person name="Lood C."/>
            <person name="Girard L."/>
        </authorList>
    </citation>
    <scope>NUCLEOTIDE SEQUENCE</scope>
    <source>
        <strain evidence="4">SWRI10</strain>
    </source>
</reference>
<dbReference type="Pfam" id="PF07859">
    <property type="entry name" value="Abhydrolase_3"/>
    <property type="match status" value="1"/>
</dbReference>
<gene>
    <name evidence="5" type="ORF">HU737_004680</name>
    <name evidence="4" type="ORF">HU737_15650</name>
    <name evidence="6" type="ORF">KW869_08670</name>
</gene>
<dbReference type="Gene3D" id="3.40.50.1820">
    <property type="entry name" value="alpha/beta hydrolase"/>
    <property type="match status" value="1"/>
</dbReference>
<evidence type="ECO:0000259" key="3">
    <source>
        <dbReference type="Pfam" id="PF07859"/>
    </source>
</evidence>
<dbReference type="PANTHER" id="PTHR48081">
    <property type="entry name" value="AB HYDROLASE SUPERFAMILY PROTEIN C4A8.06C"/>
    <property type="match status" value="1"/>
</dbReference>
<evidence type="ECO:0000256" key="2">
    <source>
        <dbReference type="ARBA" id="ARBA00022801"/>
    </source>
</evidence>
<accession>A0A923G0N2</accession>
<dbReference type="RefSeq" id="WP_186555678.1">
    <property type="nucleotide sequence ID" value="NZ_JABWRE020000001.1"/>
</dbReference>
<comment type="similarity">
    <text evidence="1">Belongs to the 'GDXG' lipolytic enzyme family.</text>
</comment>
<reference evidence="4" key="2">
    <citation type="journal article" date="2020" name="Microorganisms">
        <title>Reliable Identification of Environmental Pseudomonas Isolates Using the rpoD Gene.</title>
        <authorList>
            <consortium name="The Broad Institute Genome Sequencing Platform"/>
            <person name="Girard L."/>
            <person name="Lood C."/>
            <person name="Rokni-Zadeh H."/>
            <person name="van Noort V."/>
            <person name="Lavigne R."/>
            <person name="De Mot R."/>
        </authorList>
    </citation>
    <scope>NUCLEOTIDE SEQUENCE</scope>
    <source>
        <strain evidence="4">SWRI10</strain>
    </source>
</reference>
<dbReference type="PROSITE" id="PS01173">
    <property type="entry name" value="LIPASE_GDXG_HIS"/>
    <property type="match status" value="1"/>
</dbReference>
<reference evidence="6" key="5">
    <citation type="submission" date="2021-07" db="EMBL/GenBank/DDBJ databases">
        <authorList>
            <person name="Wevar Oller A.L."/>
            <person name="Talano M.A."/>
            <person name="Torres Tejerizo G.A."/>
            <person name="Agostini E."/>
        </authorList>
    </citation>
    <scope>NUCLEOTIDE SEQUENCE</scope>
    <source>
        <strain evidence="6">AW4</strain>
    </source>
</reference>
<dbReference type="InterPro" id="IPR050300">
    <property type="entry name" value="GDXG_lipolytic_enzyme"/>
</dbReference>
<evidence type="ECO:0000313" key="5">
    <source>
        <dbReference type="EMBL" id="MBV4535271.1"/>
    </source>
</evidence>
<feature type="domain" description="Alpha/beta hydrolase fold-3" evidence="3">
    <location>
        <begin position="87"/>
        <end position="294"/>
    </location>
</feature>
<dbReference type="Proteomes" id="UP001621534">
    <property type="component" value="Unassembled WGS sequence"/>
</dbReference>
<dbReference type="Proteomes" id="UP000599879">
    <property type="component" value="Unassembled WGS sequence"/>
</dbReference>
<evidence type="ECO:0000313" key="7">
    <source>
        <dbReference type="Proteomes" id="UP001621534"/>
    </source>
</evidence>
<dbReference type="EMBL" id="JAHWXS010000007">
    <property type="protein sequence ID" value="MFK5733603.1"/>
    <property type="molecule type" value="Genomic_DNA"/>
</dbReference>
<dbReference type="GO" id="GO:0016787">
    <property type="term" value="F:hydrolase activity"/>
    <property type="evidence" value="ECO:0007669"/>
    <property type="project" value="UniProtKB-KW"/>
</dbReference>
<evidence type="ECO:0000313" key="4">
    <source>
        <dbReference type="EMBL" id="MBC3442125.1"/>
    </source>
</evidence>
<keyword evidence="7" id="KW-1185">Reference proteome</keyword>
<dbReference type="EMBL" id="JABWRE010000011">
    <property type="protein sequence ID" value="MBC3442125.1"/>
    <property type="molecule type" value="Genomic_DNA"/>
</dbReference>
<reference evidence="5" key="4">
    <citation type="submission" date="2021-06" db="EMBL/GenBank/DDBJ databases">
        <title>Updating the genus Pseudomonas: Description of 43 new species and partition of the Pseudomonas putida group.</title>
        <authorList>
            <person name="Girard L."/>
            <person name="Lood C."/>
            <person name="Vandamme P."/>
            <person name="Rokni-Zadeh H."/>
            <person name="Van Noort V."/>
            <person name="Hofte M."/>
            <person name="Lavigne R."/>
            <person name="De Mot R."/>
        </authorList>
    </citation>
    <scope>NUCLEOTIDE SEQUENCE</scope>
    <source>
        <strain evidence="5">SWRI10</strain>
    </source>
</reference>
<keyword evidence="2 4" id="KW-0378">Hydrolase</keyword>
<evidence type="ECO:0000256" key="1">
    <source>
        <dbReference type="ARBA" id="ARBA00010515"/>
    </source>
</evidence>
<dbReference type="PANTHER" id="PTHR48081:SF8">
    <property type="entry name" value="ALPHA_BETA HYDROLASE FOLD-3 DOMAIN-CONTAINING PROTEIN-RELATED"/>
    <property type="match status" value="1"/>
</dbReference>
<dbReference type="AlphaFoldDB" id="A0A923G0N2"/>